<keyword evidence="3" id="KW-0378">Hydrolase</keyword>
<keyword evidence="6" id="KW-0547">Nucleotide-binding</keyword>
<sequence>MNPSTIKQNIHLNKKIPKVSNTSSEFKLDTAKTILSAAGSAAATAVLIRSVARDLLPPEFQVHIFSGIRRLLSSFSNQLTMVIDEFDRLDPNDIYQSAQSYLGPKISPNTRRLKISRPEKENHYKITMEKDGEIVDTYAGVKFKWAWICRKTESLYNPRGMNSTLKLEVRSFELTFHRRHKDLVVNSYLPHIAAEAKREKYEKRTLKIHTIDGETLSYADVNDVWTPATFDHPATFDTLAIDPEQKGMILQDLERFLGRREFYRNVGKAWKRGYLLYGPPGTGKSSLIAAIANYLKFDVYDLELTEVHKNSDLRKLMVGTANRSVLVVEDIDCTIDLQKKLAKRDASKEHKHNSKDESKVTLSSVLNYVDGLWSSCGDERIIIFTTNHVERLDPALLRPGRMDVHINLSYCTPSGFRLLASNYLGVKEHVMFDEIEDLIRNAKTTPAEVAEELLKDDNADVALKGLIDFMHKKIKKNEEKNEEDEKVKTESGGKKESDEENGEVEETLEKL</sequence>
<dbReference type="Proteomes" id="UP001153555">
    <property type="component" value="Unassembled WGS sequence"/>
</dbReference>
<dbReference type="GO" id="GO:0005524">
    <property type="term" value="F:ATP binding"/>
    <property type="evidence" value="ECO:0007669"/>
    <property type="project" value="UniProtKB-KW"/>
</dbReference>
<dbReference type="InterPro" id="IPR058017">
    <property type="entry name" value="At3g28540-like_C"/>
</dbReference>
<feature type="compositionally biased region" description="Basic and acidic residues" evidence="7">
    <location>
        <begin position="476"/>
        <end position="497"/>
    </location>
</feature>
<dbReference type="Pfam" id="PF25568">
    <property type="entry name" value="AAA_lid_At3g28540"/>
    <property type="match status" value="1"/>
</dbReference>
<evidence type="ECO:0000256" key="4">
    <source>
        <dbReference type="ARBA" id="ARBA00022842"/>
    </source>
</evidence>
<evidence type="ECO:0000313" key="9">
    <source>
        <dbReference type="EMBL" id="CAA0833992.1"/>
    </source>
</evidence>
<evidence type="ECO:0000256" key="7">
    <source>
        <dbReference type="SAM" id="MobiDB-lite"/>
    </source>
</evidence>
<gene>
    <name evidence="9" type="ORF">SHERM_29248</name>
</gene>
<reference evidence="9" key="1">
    <citation type="submission" date="2019-12" db="EMBL/GenBank/DDBJ databases">
        <authorList>
            <person name="Scholes J."/>
        </authorList>
    </citation>
    <scope>NUCLEOTIDE SEQUENCE</scope>
</reference>
<dbReference type="InterPro" id="IPR027417">
    <property type="entry name" value="P-loop_NTPase"/>
</dbReference>
<dbReference type="PROSITE" id="PS00674">
    <property type="entry name" value="AAA"/>
    <property type="match status" value="1"/>
</dbReference>
<feature type="region of interest" description="Disordered" evidence="7">
    <location>
        <begin position="475"/>
        <end position="511"/>
    </location>
</feature>
<accession>A0A9N7NPY2</accession>
<feature type="compositionally biased region" description="Acidic residues" evidence="7">
    <location>
        <begin position="498"/>
        <end position="511"/>
    </location>
</feature>
<dbReference type="GO" id="GO:0016887">
    <property type="term" value="F:ATP hydrolysis activity"/>
    <property type="evidence" value="ECO:0007669"/>
    <property type="project" value="InterPro"/>
</dbReference>
<keyword evidence="10" id="KW-1185">Reference proteome</keyword>
<proteinExistence type="inferred from homology"/>
<dbReference type="Gene3D" id="3.40.50.300">
    <property type="entry name" value="P-loop containing nucleotide triphosphate hydrolases"/>
    <property type="match status" value="1"/>
</dbReference>
<dbReference type="GO" id="GO:0006950">
    <property type="term" value="P:response to stress"/>
    <property type="evidence" value="ECO:0007669"/>
    <property type="project" value="UniProtKB-ARBA"/>
</dbReference>
<feature type="domain" description="AAA+ ATPase" evidence="8">
    <location>
        <begin position="270"/>
        <end position="412"/>
    </location>
</feature>
<evidence type="ECO:0000256" key="5">
    <source>
        <dbReference type="ARBA" id="ARBA00049360"/>
    </source>
</evidence>
<dbReference type="EMBL" id="CACSLK010027842">
    <property type="protein sequence ID" value="CAA0833992.1"/>
    <property type="molecule type" value="Genomic_DNA"/>
</dbReference>
<dbReference type="InterPro" id="IPR003959">
    <property type="entry name" value="ATPase_AAA_core"/>
</dbReference>
<evidence type="ECO:0000256" key="1">
    <source>
        <dbReference type="ARBA" id="ARBA00001946"/>
    </source>
</evidence>
<protein>
    <submittedName>
        <fullName evidence="9">Cytochrome BC1 synthesis</fullName>
    </submittedName>
</protein>
<keyword evidence="4" id="KW-0460">Magnesium</keyword>
<comment type="catalytic activity">
    <reaction evidence="5">
        <text>ATP + H2O = ADP + phosphate + H(+)</text>
        <dbReference type="Rhea" id="RHEA:13065"/>
        <dbReference type="ChEBI" id="CHEBI:15377"/>
        <dbReference type="ChEBI" id="CHEBI:15378"/>
        <dbReference type="ChEBI" id="CHEBI:30616"/>
        <dbReference type="ChEBI" id="CHEBI:43474"/>
        <dbReference type="ChEBI" id="CHEBI:456216"/>
    </reaction>
</comment>
<dbReference type="PANTHER" id="PTHR23070">
    <property type="entry name" value="BCS1 AAA-TYPE ATPASE"/>
    <property type="match status" value="1"/>
</dbReference>
<comment type="cofactor">
    <cofactor evidence="1">
        <name>Mg(2+)</name>
        <dbReference type="ChEBI" id="CHEBI:18420"/>
    </cofactor>
</comment>
<evidence type="ECO:0000256" key="2">
    <source>
        <dbReference type="ARBA" id="ARBA00007448"/>
    </source>
</evidence>
<dbReference type="SUPFAM" id="SSF52540">
    <property type="entry name" value="P-loop containing nucleoside triphosphate hydrolases"/>
    <property type="match status" value="1"/>
</dbReference>
<evidence type="ECO:0000256" key="6">
    <source>
        <dbReference type="RuleBase" id="RU003651"/>
    </source>
</evidence>
<name>A0A9N7NPY2_STRHE</name>
<dbReference type="InterPro" id="IPR003960">
    <property type="entry name" value="ATPase_AAA_CS"/>
</dbReference>
<evidence type="ECO:0000259" key="8">
    <source>
        <dbReference type="SMART" id="SM00382"/>
    </source>
</evidence>
<comment type="similarity">
    <text evidence="2">Belongs to the AAA ATPase family. BCS1 subfamily.</text>
</comment>
<comment type="caution">
    <text evidence="9">The sequence shown here is derived from an EMBL/GenBank/DDBJ whole genome shotgun (WGS) entry which is preliminary data.</text>
</comment>
<organism evidence="9 10">
    <name type="scientific">Striga hermonthica</name>
    <name type="common">Purple witchweed</name>
    <name type="synonym">Buchnera hermonthica</name>
    <dbReference type="NCBI Taxonomy" id="68872"/>
    <lineage>
        <taxon>Eukaryota</taxon>
        <taxon>Viridiplantae</taxon>
        <taxon>Streptophyta</taxon>
        <taxon>Embryophyta</taxon>
        <taxon>Tracheophyta</taxon>
        <taxon>Spermatophyta</taxon>
        <taxon>Magnoliopsida</taxon>
        <taxon>eudicotyledons</taxon>
        <taxon>Gunneridae</taxon>
        <taxon>Pentapetalae</taxon>
        <taxon>asterids</taxon>
        <taxon>lamiids</taxon>
        <taxon>Lamiales</taxon>
        <taxon>Orobanchaceae</taxon>
        <taxon>Buchnereae</taxon>
        <taxon>Striga</taxon>
    </lineage>
</organism>
<dbReference type="Pfam" id="PF00004">
    <property type="entry name" value="AAA"/>
    <property type="match status" value="1"/>
</dbReference>
<dbReference type="OrthoDB" id="10251412at2759"/>
<dbReference type="InterPro" id="IPR025753">
    <property type="entry name" value="AAA_N_dom"/>
</dbReference>
<dbReference type="InterPro" id="IPR050747">
    <property type="entry name" value="Mitochondrial_chaperone_BCS1"/>
</dbReference>
<evidence type="ECO:0000313" key="10">
    <source>
        <dbReference type="Proteomes" id="UP001153555"/>
    </source>
</evidence>
<evidence type="ECO:0000256" key="3">
    <source>
        <dbReference type="ARBA" id="ARBA00022801"/>
    </source>
</evidence>
<dbReference type="CDD" id="cd19510">
    <property type="entry name" value="RecA-like_BCS1"/>
    <property type="match status" value="1"/>
</dbReference>
<dbReference type="Pfam" id="PF14363">
    <property type="entry name" value="AAA_assoc"/>
    <property type="match status" value="1"/>
</dbReference>
<dbReference type="InterPro" id="IPR003593">
    <property type="entry name" value="AAA+_ATPase"/>
</dbReference>
<keyword evidence="6" id="KW-0067">ATP-binding</keyword>
<dbReference type="Gene3D" id="6.10.280.40">
    <property type="match status" value="1"/>
</dbReference>
<dbReference type="AlphaFoldDB" id="A0A9N7NPY2"/>
<dbReference type="SMART" id="SM00382">
    <property type="entry name" value="AAA"/>
    <property type="match status" value="1"/>
</dbReference>